<evidence type="ECO:0000313" key="1">
    <source>
        <dbReference type="EMBL" id="MBQ0855474.1"/>
    </source>
</evidence>
<comment type="caution">
    <text evidence="1">The sequence shown here is derived from an EMBL/GenBank/DDBJ whole genome shotgun (WGS) entry which is preliminary data.</text>
</comment>
<organism evidence="1 2">
    <name type="scientific">Streptomyces liliiviolaceus</name>
    <dbReference type="NCBI Taxonomy" id="2823109"/>
    <lineage>
        <taxon>Bacteria</taxon>
        <taxon>Bacillati</taxon>
        <taxon>Actinomycetota</taxon>
        <taxon>Actinomycetes</taxon>
        <taxon>Kitasatosporales</taxon>
        <taxon>Streptomycetaceae</taxon>
        <taxon>Streptomyces</taxon>
    </lineage>
</organism>
<dbReference type="RefSeq" id="WP_210893860.1">
    <property type="nucleotide sequence ID" value="NZ_JAGPYQ010000002.1"/>
</dbReference>
<reference evidence="1 2" key="1">
    <citation type="submission" date="2021-04" db="EMBL/GenBank/DDBJ databases">
        <authorList>
            <person name="Tang X."/>
            <person name="Zhou X."/>
            <person name="Chen X."/>
            <person name="Cernava T."/>
            <person name="Zhang C."/>
        </authorList>
    </citation>
    <scope>NUCLEOTIDE SEQUENCE [LARGE SCALE GENOMIC DNA]</scope>
    <source>
        <strain evidence="1 2">BH-SS-21</strain>
    </source>
</reference>
<dbReference type="Proteomes" id="UP000677413">
    <property type="component" value="Unassembled WGS sequence"/>
</dbReference>
<dbReference type="AlphaFoldDB" id="A0A940YEI8"/>
<sequence>MSVTPPPPKCPACRVNRAAWTNPRVDFCYACLPGGPFTPPPCRTCGTRESYFSQGRCERCHPGAPLYLGACHGCLAWGVYRRHSWLCWTCRWWHGHYPVGICAFCTRETYINGSGACRLCWENARRVQEPGHAINLTEANQHGQQLFLANLQYDTTGARRRRIARERHHRRLQPPSAPLALANHRQPLLFRMPPGKGAIKKRALTQDSPLLRHCDQTLREHALRHGWSKRLVNGVAHTLKLLDALQDTPSSKIRSSDVLAAIRYGATAISTLEVLDTVGLLEDDRALAVERYFAQHSADLPAAMTNQLQLWFDTMLQGRSTAPRRRARNVETIHIHIVGMAPIWRAWAQQGHESFAEITAEDVTRELPAKGSNRIFAEQGLRSLFTVLKAHRQVFSNPMRGMKATRPNVTVPLPLDTQKIRDALNSPDPTCALAVALVAFHALNGRELQKLELTDIVDGRLRLGPRIIPLAVPVRARLAAYLDHRARKWPQTINPHLFVNNKTQARTKPVSKQFPWRMLNITAQSLRDDRILQEIYATGGDVRRLCDFFDIGIDAALRYRSVLDDPKPIATTEHDSGTHDPT</sequence>
<dbReference type="EMBL" id="JAGPYQ010000002">
    <property type="protein sequence ID" value="MBQ0855474.1"/>
    <property type="molecule type" value="Genomic_DNA"/>
</dbReference>
<name>A0A940YEI8_9ACTN</name>
<gene>
    <name evidence="1" type="ORF">J8N05_45735</name>
</gene>
<dbReference type="GO" id="GO:0003677">
    <property type="term" value="F:DNA binding"/>
    <property type="evidence" value="ECO:0007669"/>
    <property type="project" value="InterPro"/>
</dbReference>
<evidence type="ECO:0008006" key="3">
    <source>
        <dbReference type="Google" id="ProtNLM"/>
    </source>
</evidence>
<protein>
    <recommendedName>
        <fullName evidence="3">Tyr recombinase domain-containing protein</fullName>
    </recommendedName>
</protein>
<proteinExistence type="predicted"/>
<evidence type="ECO:0000313" key="2">
    <source>
        <dbReference type="Proteomes" id="UP000677413"/>
    </source>
</evidence>
<accession>A0A940YEI8</accession>
<dbReference type="SUPFAM" id="SSF56349">
    <property type="entry name" value="DNA breaking-rejoining enzymes"/>
    <property type="match status" value="1"/>
</dbReference>
<keyword evidence="2" id="KW-1185">Reference proteome</keyword>
<dbReference type="InterPro" id="IPR011010">
    <property type="entry name" value="DNA_brk_join_enz"/>
</dbReference>